<evidence type="ECO:0000256" key="7">
    <source>
        <dbReference type="ARBA" id="ARBA00022989"/>
    </source>
</evidence>
<keyword evidence="3 10" id="KW-0812">Transmembrane</keyword>
<accession>A0A8K0EJP3</accession>
<dbReference type="Proteomes" id="UP000838412">
    <property type="component" value="Chromosome 18"/>
</dbReference>
<dbReference type="EMBL" id="OV696703">
    <property type="protein sequence ID" value="CAH1251261.1"/>
    <property type="molecule type" value="Genomic_DNA"/>
</dbReference>
<dbReference type="SMART" id="SM00082">
    <property type="entry name" value="LRRCT"/>
    <property type="match status" value="1"/>
</dbReference>
<keyword evidence="9" id="KW-1015">Disulfide bond</keyword>
<feature type="domain" description="LRRCT" evidence="12">
    <location>
        <begin position="179"/>
        <end position="228"/>
    </location>
</feature>
<name>A0A8K0EJP3_BRALA</name>
<dbReference type="InterPro" id="IPR003591">
    <property type="entry name" value="Leu-rich_rpt_typical-subtyp"/>
</dbReference>
<organism evidence="13 14">
    <name type="scientific">Branchiostoma lanceolatum</name>
    <name type="common">Common lancelet</name>
    <name type="synonym">Amphioxus lanceolatum</name>
    <dbReference type="NCBI Taxonomy" id="7740"/>
    <lineage>
        <taxon>Eukaryota</taxon>
        <taxon>Metazoa</taxon>
        <taxon>Chordata</taxon>
        <taxon>Cephalochordata</taxon>
        <taxon>Leptocardii</taxon>
        <taxon>Amphioxiformes</taxon>
        <taxon>Branchiostomatidae</taxon>
        <taxon>Branchiostoma</taxon>
    </lineage>
</organism>
<evidence type="ECO:0000256" key="5">
    <source>
        <dbReference type="ARBA" id="ARBA00022737"/>
    </source>
</evidence>
<dbReference type="InterPro" id="IPR052313">
    <property type="entry name" value="GPIb-IX-V_Complex"/>
</dbReference>
<dbReference type="InterPro" id="IPR001611">
    <property type="entry name" value="Leu-rich_rpt"/>
</dbReference>
<feature type="signal peptide" evidence="11">
    <location>
        <begin position="1"/>
        <end position="24"/>
    </location>
</feature>
<keyword evidence="6" id="KW-0130">Cell adhesion</keyword>
<keyword evidence="7 10" id="KW-1133">Transmembrane helix</keyword>
<evidence type="ECO:0000256" key="10">
    <source>
        <dbReference type="SAM" id="Phobius"/>
    </source>
</evidence>
<keyword evidence="8 10" id="KW-0472">Membrane</keyword>
<evidence type="ECO:0000256" key="4">
    <source>
        <dbReference type="ARBA" id="ARBA00022729"/>
    </source>
</evidence>
<protein>
    <submittedName>
        <fullName evidence="13">SLITRK2 protein</fullName>
    </submittedName>
</protein>
<keyword evidence="4 11" id="KW-0732">Signal</keyword>
<comment type="subcellular location">
    <subcellularLocation>
        <location evidence="1">Membrane</location>
        <topology evidence="1">Single-pass membrane protein</topology>
    </subcellularLocation>
</comment>
<evidence type="ECO:0000256" key="11">
    <source>
        <dbReference type="SAM" id="SignalP"/>
    </source>
</evidence>
<keyword evidence="14" id="KW-1185">Reference proteome</keyword>
<evidence type="ECO:0000259" key="12">
    <source>
        <dbReference type="SMART" id="SM00082"/>
    </source>
</evidence>
<sequence>MSNTTERMLVLLLIILKEAGPTAACSSSCSSSCNCYNKGLSSVPQNLPTTISRLYLNDNVITTLNESDFSRYSSLTELYLYSNQISVINSGAFYNLTRLTRLYLHRNQLTSLGAEMFVGLNKLTIIQLNYNYIHSIEGNAFAKLPRLQRLILSHNSFHTFTLTLNDSLANISSVDVTNNPWHCDCRMLPFKQRMTGVPKFETQIRCAEPANLQGKSLLHTDDIDLNCEETSSSPDGVTETIAFSLPLFLSSLGGVVVGAFLASVVFSVMRCKMRKRKTPPDPVQNPSFVDINTHATAEL</sequence>
<proteinExistence type="predicted"/>
<evidence type="ECO:0000256" key="8">
    <source>
        <dbReference type="ARBA" id="ARBA00023136"/>
    </source>
</evidence>
<dbReference type="Pfam" id="PF13855">
    <property type="entry name" value="LRR_8"/>
    <property type="match status" value="1"/>
</dbReference>
<dbReference type="OrthoDB" id="5954366at2759"/>
<evidence type="ECO:0000256" key="1">
    <source>
        <dbReference type="ARBA" id="ARBA00004167"/>
    </source>
</evidence>
<evidence type="ECO:0000256" key="3">
    <source>
        <dbReference type="ARBA" id="ARBA00022692"/>
    </source>
</evidence>
<keyword evidence="2" id="KW-0433">Leucine-rich repeat</keyword>
<dbReference type="FunFam" id="3.80.10.10:FF:001326">
    <property type="entry name" value="Uncharacterized protein"/>
    <property type="match status" value="1"/>
</dbReference>
<reference evidence="13" key="1">
    <citation type="submission" date="2022-01" db="EMBL/GenBank/DDBJ databases">
        <authorList>
            <person name="Braso-Vives M."/>
        </authorList>
    </citation>
    <scope>NUCLEOTIDE SEQUENCE</scope>
</reference>
<feature type="transmembrane region" description="Helical" evidence="10">
    <location>
        <begin position="247"/>
        <end position="269"/>
    </location>
</feature>
<dbReference type="InterPro" id="IPR000483">
    <property type="entry name" value="Cys-rich_flank_reg_C"/>
</dbReference>
<dbReference type="InterPro" id="IPR032675">
    <property type="entry name" value="LRR_dom_sf"/>
</dbReference>
<evidence type="ECO:0000313" key="14">
    <source>
        <dbReference type="Proteomes" id="UP000838412"/>
    </source>
</evidence>
<evidence type="ECO:0000256" key="9">
    <source>
        <dbReference type="ARBA" id="ARBA00023157"/>
    </source>
</evidence>
<evidence type="ECO:0000313" key="13">
    <source>
        <dbReference type="EMBL" id="CAH1251261.1"/>
    </source>
</evidence>
<dbReference type="SUPFAM" id="SSF52058">
    <property type="entry name" value="L domain-like"/>
    <property type="match status" value="1"/>
</dbReference>
<dbReference type="AlphaFoldDB" id="A0A8K0EJP3"/>
<dbReference type="PROSITE" id="PS51450">
    <property type="entry name" value="LRR"/>
    <property type="match status" value="1"/>
</dbReference>
<keyword evidence="5" id="KW-0677">Repeat</keyword>
<evidence type="ECO:0000256" key="2">
    <source>
        <dbReference type="ARBA" id="ARBA00022614"/>
    </source>
</evidence>
<dbReference type="Pfam" id="PF00560">
    <property type="entry name" value="LRR_1"/>
    <property type="match status" value="1"/>
</dbReference>
<evidence type="ECO:0000256" key="6">
    <source>
        <dbReference type="ARBA" id="ARBA00022889"/>
    </source>
</evidence>
<dbReference type="PANTHER" id="PTHR22650:SF4">
    <property type="entry name" value="LEUCINE-RICH REPEAT AND TRANSMEMBRANE DOMAIN-CONTAINING PROTEIN 2-LIKE"/>
    <property type="match status" value="1"/>
</dbReference>
<dbReference type="Gene3D" id="3.80.10.10">
    <property type="entry name" value="Ribonuclease Inhibitor"/>
    <property type="match status" value="2"/>
</dbReference>
<feature type="chain" id="PRO_5035472738" evidence="11">
    <location>
        <begin position="25"/>
        <end position="299"/>
    </location>
</feature>
<dbReference type="SMART" id="SM00369">
    <property type="entry name" value="LRR_TYP"/>
    <property type="match status" value="4"/>
</dbReference>
<gene>
    <name evidence="13" type="primary">SLITRK2</name>
    <name evidence="13" type="ORF">BLAG_LOCUS11705</name>
</gene>
<dbReference type="PANTHER" id="PTHR22650">
    <property type="entry name" value="GLYCOPROTEIN IB BETA"/>
    <property type="match status" value="1"/>
</dbReference>